<name>A0A329TS12_9FIRM</name>
<dbReference type="InterPro" id="IPR007712">
    <property type="entry name" value="RelE/ParE_toxin"/>
</dbReference>
<dbReference type="FunFam" id="3.30.2310.20:FF:000003">
    <property type="entry name" value="Type II toxin-antitoxin system YafQ family toxin"/>
    <property type="match status" value="1"/>
</dbReference>
<dbReference type="Gene3D" id="3.30.2310.20">
    <property type="entry name" value="RelE-like"/>
    <property type="match status" value="1"/>
</dbReference>
<dbReference type="EMBL" id="PRLB01000017">
    <property type="protein sequence ID" value="RAW51428.1"/>
    <property type="molecule type" value="Genomic_DNA"/>
</dbReference>
<dbReference type="AlphaFoldDB" id="A0A329TS12"/>
<gene>
    <name evidence="4" type="ORF">C4N26_13325</name>
</gene>
<dbReference type="SUPFAM" id="SSF143011">
    <property type="entry name" value="RelE-like"/>
    <property type="match status" value="1"/>
</dbReference>
<proteinExistence type="inferred from homology"/>
<organism evidence="4 5">
    <name type="scientific">Faecalibacterium prausnitzii</name>
    <dbReference type="NCBI Taxonomy" id="853"/>
    <lineage>
        <taxon>Bacteria</taxon>
        <taxon>Bacillati</taxon>
        <taxon>Bacillota</taxon>
        <taxon>Clostridia</taxon>
        <taxon>Eubacteriales</taxon>
        <taxon>Oscillospiraceae</taxon>
        <taxon>Faecalibacterium</taxon>
    </lineage>
</organism>
<evidence type="ECO:0000313" key="4">
    <source>
        <dbReference type="EMBL" id="RAW51428.1"/>
    </source>
</evidence>
<dbReference type="InterPro" id="IPR035093">
    <property type="entry name" value="RelE/ParE_toxin_dom_sf"/>
</dbReference>
<reference evidence="4 5" key="1">
    <citation type="submission" date="2018-02" db="EMBL/GenBank/DDBJ databases">
        <title>Complete genome sequencing of Faecalibacterium prausnitzii strains isolated from the human gut.</title>
        <authorList>
            <person name="Fitzgerald B.C."/>
            <person name="Shkoporov A.N."/>
            <person name="Ross P.R."/>
            <person name="Hill C."/>
        </authorList>
    </citation>
    <scope>NUCLEOTIDE SEQUENCE [LARGE SCALE GENOMIC DNA]</scope>
    <source>
        <strain evidence="4 5">APC942/32-1</strain>
    </source>
</reference>
<dbReference type="NCBIfam" id="TIGR02385">
    <property type="entry name" value="RelE_StbE"/>
    <property type="match status" value="1"/>
</dbReference>
<comment type="similarity">
    <text evidence="2">Belongs to the RelE toxin family. YafQ subfamily.</text>
</comment>
<evidence type="ECO:0000256" key="2">
    <source>
        <dbReference type="ARBA" id="ARBA00061366"/>
    </source>
</evidence>
<evidence type="ECO:0000313" key="5">
    <source>
        <dbReference type="Proteomes" id="UP000251144"/>
    </source>
</evidence>
<dbReference type="GO" id="GO:0004521">
    <property type="term" value="F:RNA endonuclease activity"/>
    <property type="evidence" value="ECO:0007669"/>
    <property type="project" value="TreeGrafter"/>
</dbReference>
<dbReference type="InterPro" id="IPR004386">
    <property type="entry name" value="Toxin_YafQ-like"/>
</dbReference>
<dbReference type="OrthoDB" id="7030467at2"/>
<dbReference type="RefSeq" id="WP_158390049.1">
    <property type="nucleotide sequence ID" value="NZ_CABHNO010000045.1"/>
</dbReference>
<accession>A0A329TS12</accession>
<dbReference type="PANTHER" id="PTHR40588:SF1">
    <property type="entry name" value="MRNA INTERFERASE TOXIN YAFQ"/>
    <property type="match status" value="1"/>
</dbReference>
<dbReference type="GO" id="GO:0006402">
    <property type="term" value="P:mRNA catabolic process"/>
    <property type="evidence" value="ECO:0007669"/>
    <property type="project" value="TreeGrafter"/>
</dbReference>
<dbReference type="PANTHER" id="PTHR40588">
    <property type="entry name" value="MRNA INTERFERASE TOXIN YAFQ"/>
    <property type="match status" value="1"/>
</dbReference>
<evidence type="ECO:0000256" key="3">
    <source>
        <dbReference type="PIRSR" id="PIRSR006156-1"/>
    </source>
</evidence>
<comment type="caution">
    <text evidence="4">The sequence shown here is derived from an EMBL/GenBank/DDBJ whole genome shotgun (WGS) entry which is preliminary data.</text>
</comment>
<dbReference type="Proteomes" id="UP000251144">
    <property type="component" value="Unassembled WGS sequence"/>
</dbReference>
<dbReference type="Pfam" id="PF15738">
    <property type="entry name" value="YafQ_toxin"/>
    <property type="match status" value="1"/>
</dbReference>
<evidence type="ECO:0000256" key="1">
    <source>
        <dbReference type="ARBA" id="ARBA00022649"/>
    </source>
</evidence>
<dbReference type="PIRSF" id="PIRSF006156">
    <property type="entry name" value="YafQ"/>
    <property type="match status" value="1"/>
</dbReference>
<dbReference type="GO" id="GO:0006415">
    <property type="term" value="P:translational termination"/>
    <property type="evidence" value="ECO:0007669"/>
    <property type="project" value="TreeGrafter"/>
</dbReference>
<sequence>MLEVVLSNRFKKDLKLAARRGLPLDELNTVVDWLAAGQALPDRNRDHALTGDYIGFRECHIRPDWLLVYRVDGDALELFLFRTGTHSDLFD</sequence>
<keyword evidence="1" id="KW-1277">Toxin-antitoxin system</keyword>
<feature type="active site" description="Proton donor" evidence="3">
    <location>
        <position position="86"/>
    </location>
</feature>
<protein>
    <submittedName>
        <fullName evidence="4">Type II toxin-antitoxin system mRNA interferase toxin, RelE/StbE family</fullName>
    </submittedName>
</protein>